<evidence type="ECO:0000256" key="1">
    <source>
        <dbReference type="ARBA" id="ARBA00022723"/>
    </source>
</evidence>
<proteinExistence type="predicted"/>
<dbReference type="GeneID" id="36318746"/>
<reference evidence="7 8" key="1">
    <citation type="journal article" date="2015" name="Environ. Microbiol.">
        <title>Genome analyses suggest the presence of polyploidy and recent human-driven expansions in eight global populations of the honeybee pathogen Nosema ceranae.</title>
        <authorList>
            <person name="Pelin A."/>
            <person name="Selman M."/>
            <person name="Aris-Brosou S."/>
            <person name="Farinelli L."/>
            <person name="Corradi N."/>
        </authorList>
    </citation>
    <scope>NUCLEOTIDE SEQUENCE [LARGE SCALE GENOMIC DNA]</scope>
    <source>
        <strain evidence="7 8">PA08 1199</strain>
    </source>
</reference>
<evidence type="ECO:0000313" key="7">
    <source>
        <dbReference type="EMBL" id="KKO75772.1"/>
    </source>
</evidence>
<dbReference type="AlphaFoldDB" id="A0A0F9YT93"/>
<dbReference type="GO" id="GO:0005667">
    <property type="term" value="C:transcription regulator complex"/>
    <property type="evidence" value="ECO:0007669"/>
    <property type="project" value="TreeGrafter"/>
</dbReference>
<evidence type="ECO:0000313" key="8">
    <source>
        <dbReference type="Proteomes" id="UP000034350"/>
    </source>
</evidence>
<gene>
    <name evidence="7" type="ORF">AAJ76_1200015818</name>
</gene>
<evidence type="ECO:0000259" key="6">
    <source>
        <dbReference type="PROSITE" id="PS50157"/>
    </source>
</evidence>
<name>A0A0F9YT93_9MICR</name>
<dbReference type="GO" id="GO:0008270">
    <property type="term" value="F:zinc ion binding"/>
    <property type="evidence" value="ECO:0007669"/>
    <property type="project" value="UniProtKB-KW"/>
</dbReference>
<dbReference type="SUPFAM" id="SSF57667">
    <property type="entry name" value="beta-beta-alpha zinc fingers"/>
    <property type="match status" value="1"/>
</dbReference>
<dbReference type="VEuPathDB" id="MicrosporidiaDB:G9O61_00g009190"/>
<dbReference type="VEuPathDB" id="MicrosporidiaDB:NCER_101637"/>
<dbReference type="Proteomes" id="UP000034350">
    <property type="component" value="Unassembled WGS sequence"/>
</dbReference>
<dbReference type="OrthoDB" id="6365676at2759"/>
<feature type="domain" description="C2H2-type" evidence="6">
    <location>
        <begin position="266"/>
        <end position="295"/>
    </location>
</feature>
<dbReference type="GO" id="GO:0000978">
    <property type="term" value="F:RNA polymerase II cis-regulatory region sequence-specific DNA binding"/>
    <property type="evidence" value="ECO:0007669"/>
    <property type="project" value="TreeGrafter"/>
</dbReference>
<dbReference type="OMA" id="FCCANKE"/>
<dbReference type="PROSITE" id="PS50157">
    <property type="entry name" value="ZINC_FINGER_C2H2_2"/>
    <property type="match status" value="2"/>
</dbReference>
<keyword evidence="3 5" id="KW-0863">Zinc-finger</keyword>
<dbReference type="VEuPathDB" id="MicrosporidiaDB:AAJ76_1200015818"/>
<evidence type="ECO:0000256" key="5">
    <source>
        <dbReference type="PROSITE-ProRule" id="PRU00042"/>
    </source>
</evidence>
<comment type="caution">
    <text evidence="7">The sequence shown here is derived from an EMBL/GenBank/DDBJ whole genome shotgun (WGS) entry which is preliminary data.</text>
</comment>
<protein>
    <submittedName>
        <fullName evidence="7">Transcriptional activator</fullName>
    </submittedName>
</protein>
<dbReference type="SMART" id="SM00355">
    <property type="entry name" value="ZnF_C2H2"/>
    <property type="match status" value="2"/>
</dbReference>
<dbReference type="EMBL" id="JPQZ01000012">
    <property type="protein sequence ID" value="KKO75772.1"/>
    <property type="molecule type" value="Genomic_DNA"/>
</dbReference>
<dbReference type="PANTHER" id="PTHR14003">
    <property type="entry name" value="TRANSCRIPTIONAL REPRESSOR PROTEIN YY"/>
    <property type="match status" value="1"/>
</dbReference>
<evidence type="ECO:0000256" key="2">
    <source>
        <dbReference type="ARBA" id="ARBA00022737"/>
    </source>
</evidence>
<keyword evidence="8" id="KW-1185">Reference proteome</keyword>
<dbReference type="PANTHER" id="PTHR14003:SF19">
    <property type="entry name" value="YY2 TRANSCRIPTION FACTOR"/>
    <property type="match status" value="1"/>
</dbReference>
<dbReference type="GO" id="GO:0031519">
    <property type="term" value="C:PcG protein complex"/>
    <property type="evidence" value="ECO:0007669"/>
    <property type="project" value="TreeGrafter"/>
</dbReference>
<dbReference type="InterPro" id="IPR036236">
    <property type="entry name" value="Znf_C2H2_sf"/>
</dbReference>
<organism evidence="7 8">
    <name type="scientific">Vairimorpha ceranae</name>
    <dbReference type="NCBI Taxonomy" id="40302"/>
    <lineage>
        <taxon>Eukaryota</taxon>
        <taxon>Fungi</taxon>
        <taxon>Fungi incertae sedis</taxon>
        <taxon>Microsporidia</taxon>
        <taxon>Nosematidae</taxon>
        <taxon>Vairimorpha</taxon>
    </lineage>
</organism>
<dbReference type="RefSeq" id="XP_024331514.1">
    <property type="nucleotide sequence ID" value="XM_024473849.1"/>
</dbReference>
<sequence>MNSGDKKKYQQKTGMIDVSDTKETIQSDESFNSDLNNIKDNCENFFNIDKHNTNETNVSNQQKYNKNMIRYGFQPYSYNPYLRISHPDLLIHKRPVSPVLNPRTQHVVYKKTALDYLSEIAEQENERINKKNYEKNSFSSDNIYVEQLKELRRRRRDRRRNLDRLESDLDYSNHELMYNTSPAVFNRKRREHRKKAPRKSIVLIDSLSNEEEAIESFADFPDSMFASKTKNNTRVFCCANKECEVELPSLSRIKRHYLVHTSLKPFKCLNQKCDKRFSRKDNMLQHFRTHCKNKKKKESY</sequence>
<feature type="domain" description="C2H2-type" evidence="6">
    <location>
        <begin position="236"/>
        <end position="265"/>
    </location>
</feature>
<accession>A0A0F9YT93</accession>
<dbReference type="GO" id="GO:0000981">
    <property type="term" value="F:DNA-binding transcription factor activity, RNA polymerase II-specific"/>
    <property type="evidence" value="ECO:0007669"/>
    <property type="project" value="TreeGrafter"/>
</dbReference>
<dbReference type="PROSITE" id="PS00028">
    <property type="entry name" value="ZINC_FINGER_C2H2_1"/>
    <property type="match status" value="2"/>
</dbReference>
<dbReference type="InterPro" id="IPR013087">
    <property type="entry name" value="Znf_C2H2_type"/>
</dbReference>
<dbReference type="Gene3D" id="3.30.160.60">
    <property type="entry name" value="Classic Zinc Finger"/>
    <property type="match status" value="1"/>
</dbReference>
<evidence type="ECO:0000256" key="3">
    <source>
        <dbReference type="ARBA" id="ARBA00022771"/>
    </source>
</evidence>
<keyword evidence="4" id="KW-0862">Zinc</keyword>
<dbReference type="GO" id="GO:0000785">
    <property type="term" value="C:chromatin"/>
    <property type="evidence" value="ECO:0007669"/>
    <property type="project" value="TreeGrafter"/>
</dbReference>
<keyword evidence="2" id="KW-0677">Repeat</keyword>
<keyword evidence="1" id="KW-0479">Metal-binding</keyword>
<evidence type="ECO:0000256" key="4">
    <source>
        <dbReference type="ARBA" id="ARBA00022833"/>
    </source>
</evidence>